<dbReference type="Pfam" id="PF10294">
    <property type="entry name" value="Methyltransf_16"/>
    <property type="match status" value="1"/>
</dbReference>
<dbReference type="AlphaFoldDB" id="A0A427XIG6"/>
<dbReference type="GO" id="GO:0008757">
    <property type="term" value="F:S-adenosylmethionine-dependent methyltransferase activity"/>
    <property type="evidence" value="ECO:0007669"/>
    <property type="project" value="UniProtKB-ARBA"/>
</dbReference>
<dbReference type="SUPFAM" id="SSF53335">
    <property type="entry name" value="S-adenosyl-L-methionine-dependent methyltransferases"/>
    <property type="match status" value="1"/>
</dbReference>
<evidence type="ECO:0000313" key="2">
    <source>
        <dbReference type="Proteomes" id="UP000279236"/>
    </source>
</evidence>
<dbReference type="Proteomes" id="UP000279236">
    <property type="component" value="Unassembled WGS sequence"/>
</dbReference>
<organism evidence="1 2">
    <name type="scientific">Apiotrichum porosum</name>
    <dbReference type="NCBI Taxonomy" id="105984"/>
    <lineage>
        <taxon>Eukaryota</taxon>
        <taxon>Fungi</taxon>
        <taxon>Dikarya</taxon>
        <taxon>Basidiomycota</taxon>
        <taxon>Agaricomycotina</taxon>
        <taxon>Tremellomycetes</taxon>
        <taxon>Trichosporonales</taxon>
        <taxon>Trichosporonaceae</taxon>
        <taxon>Apiotrichum</taxon>
    </lineage>
</organism>
<dbReference type="InterPro" id="IPR019410">
    <property type="entry name" value="Methyltransf_16"/>
</dbReference>
<dbReference type="GeneID" id="39586900"/>
<dbReference type="PANTHER" id="PTHR14614">
    <property type="entry name" value="HEPATOCELLULAR CARCINOMA-ASSOCIATED ANTIGEN"/>
    <property type="match status" value="1"/>
</dbReference>
<dbReference type="InterPro" id="IPR029063">
    <property type="entry name" value="SAM-dependent_MTases_sf"/>
</dbReference>
<dbReference type="RefSeq" id="XP_028473775.1">
    <property type="nucleotide sequence ID" value="XM_028618097.1"/>
</dbReference>
<evidence type="ECO:0000313" key="1">
    <source>
        <dbReference type="EMBL" id="RSH78628.1"/>
    </source>
</evidence>
<dbReference type="OrthoDB" id="407325at2759"/>
<proteinExistence type="predicted"/>
<accession>A0A427XIG6</accession>
<name>A0A427XIG6_9TREE</name>
<gene>
    <name evidence="1" type="ORF">EHS24_002357</name>
</gene>
<reference evidence="1 2" key="1">
    <citation type="submission" date="2018-11" db="EMBL/GenBank/DDBJ databases">
        <title>Genome sequence of Apiotrichum porosum DSM 27194.</title>
        <authorList>
            <person name="Aliyu H."/>
            <person name="Gorte O."/>
            <person name="Ochsenreither K."/>
        </authorList>
    </citation>
    <scope>NUCLEOTIDE SEQUENCE [LARGE SCALE GENOMIC DNA]</scope>
    <source>
        <strain evidence="1 2">DSM 27194</strain>
    </source>
</reference>
<dbReference type="EMBL" id="RSCE01000012">
    <property type="protein sequence ID" value="RSH78628.1"/>
    <property type="molecule type" value="Genomic_DNA"/>
</dbReference>
<comment type="caution">
    <text evidence="1">The sequence shown here is derived from an EMBL/GenBank/DDBJ whole genome shotgun (WGS) entry which is preliminary data.</text>
</comment>
<evidence type="ECO:0008006" key="3">
    <source>
        <dbReference type="Google" id="ProtNLM"/>
    </source>
</evidence>
<keyword evidence="2" id="KW-1185">Reference proteome</keyword>
<dbReference type="Gene3D" id="3.40.50.150">
    <property type="entry name" value="Vaccinia Virus protein VP39"/>
    <property type="match status" value="1"/>
</dbReference>
<sequence length="268" mass="28660">MAEDSADIFDDALFSLFNVPPIAFSTGSSNETTYTPPPTASDTRPVSLRLPQPPADVYSQLQANNLWLSGVFLADKIATRGIALTYPVAELGAGAGLPGILAARDGDVLVVATDYNDPDVLSALRRNYEAAFGESTNTTTSTHTHGPWVVLGHTWGESPAPLLAHSPDGFDLILADTLWASQTHEVLADSVVALLRRGGTTHVAAGLHTGRGPVARFMALAEDRGLRVTFVEQARWQPGGGWESYDGGGEEGEEERGVVVYYILRWAE</sequence>
<protein>
    <recommendedName>
        <fullName evidence="3">Nicotinamide n-methyltransferase</fullName>
    </recommendedName>
</protein>
<dbReference type="GO" id="GO:0005737">
    <property type="term" value="C:cytoplasm"/>
    <property type="evidence" value="ECO:0007669"/>
    <property type="project" value="TreeGrafter"/>
</dbReference>
<dbReference type="CDD" id="cd02440">
    <property type="entry name" value="AdoMet_MTases"/>
    <property type="match status" value="1"/>
</dbReference>
<dbReference type="PANTHER" id="PTHR14614:SF104">
    <property type="entry name" value="N-METHYLTRANSFERASE, PUTATIVE (AFU_ORTHOLOGUE AFUA_1G17750)-RELATED"/>
    <property type="match status" value="1"/>
</dbReference>